<dbReference type="Proteomes" id="UP000590740">
    <property type="component" value="Unassembled WGS sequence"/>
</dbReference>
<accession>A0A7W7YCX8</accession>
<keyword evidence="4" id="KW-0812">Transmembrane</keyword>
<feature type="transmembrane region" description="Helical" evidence="4">
    <location>
        <begin position="175"/>
        <end position="204"/>
    </location>
</feature>
<dbReference type="EMBL" id="JACHIG010000007">
    <property type="protein sequence ID" value="MBB5033878.1"/>
    <property type="molecule type" value="Genomic_DNA"/>
</dbReference>
<feature type="repeat" description="TPR" evidence="3">
    <location>
        <begin position="519"/>
        <end position="552"/>
    </location>
</feature>
<dbReference type="PANTHER" id="PTHR44227:SF3">
    <property type="entry name" value="PROTEIN O-MANNOSYL-TRANSFERASE TMTC4"/>
    <property type="match status" value="1"/>
</dbReference>
<evidence type="ECO:0000313" key="6">
    <source>
        <dbReference type="Proteomes" id="UP000590740"/>
    </source>
</evidence>
<reference evidence="5 6" key="1">
    <citation type="submission" date="2020-08" db="EMBL/GenBank/DDBJ databases">
        <title>Genomic Encyclopedia of Type Strains, Phase IV (KMG-IV): sequencing the most valuable type-strain genomes for metagenomic binning, comparative biology and taxonomic classification.</title>
        <authorList>
            <person name="Goeker M."/>
        </authorList>
    </citation>
    <scope>NUCLEOTIDE SEQUENCE [LARGE SCALE GENOMIC DNA]</scope>
    <source>
        <strain evidence="5 6">DSM 12252</strain>
    </source>
</reference>
<keyword evidence="6" id="KW-1185">Reference proteome</keyword>
<dbReference type="GO" id="GO:0030968">
    <property type="term" value="P:endoplasmic reticulum unfolded protein response"/>
    <property type="evidence" value="ECO:0007669"/>
    <property type="project" value="TreeGrafter"/>
</dbReference>
<evidence type="ECO:0000256" key="4">
    <source>
        <dbReference type="SAM" id="Phobius"/>
    </source>
</evidence>
<feature type="transmembrane region" description="Helical" evidence="4">
    <location>
        <begin position="143"/>
        <end position="163"/>
    </location>
</feature>
<feature type="repeat" description="TPR" evidence="3">
    <location>
        <begin position="485"/>
        <end position="518"/>
    </location>
</feature>
<feature type="repeat" description="TPR" evidence="3">
    <location>
        <begin position="451"/>
        <end position="484"/>
    </location>
</feature>
<dbReference type="PROSITE" id="PS50005">
    <property type="entry name" value="TPR"/>
    <property type="match status" value="7"/>
</dbReference>
<feature type="repeat" description="TPR" evidence="3">
    <location>
        <begin position="621"/>
        <end position="654"/>
    </location>
</feature>
<feature type="repeat" description="TPR" evidence="3">
    <location>
        <begin position="587"/>
        <end position="620"/>
    </location>
</feature>
<dbReference type="SMART" id="SM00028">
    <property type="entry name" value="TPR"/>
    <property type="match status" value="9"/>
</dbReference>
<gene>
    <name evidence="5" type="ORF">HNQ65_003468</name>
</gene>
<evidence type="ECO:0000313" key="5">
    <source>
        <dbReference type="EMBL" id="MBB5033878.1"/>
    </source>
</evidence>
<dbReference type="InterPro" id="IPR019734">
    <property type="entry name" value="TPR_rpt"/>
</dbReference>
<dbReference type="PROSITE" id="PS50293">
    <property type="entry name" value="TPR_REGION"/>
    <property type="match status" value="7"/>
</dbReference>
<proteinExistence type="predicted"/>
<protein>
    <submittedName>
        <fullName evidence="5">Tetratricopeptide (TPR) repeat protein</fullName>
    </submittedName>
</protein>
<dbReference type="Pfam" id="PF14559">
    <property type="entry name" value="TPR_19"/>
    <property type="match status" value="1"/>
</dbReference>
<dbReference type="RefSeq" id="WP_184341116.1">
    <property type="nucleotide sequence ID" value="NZ_JACHIG010000007.1"/>
</dbReference>
<keyword evidence="4" id="KW-0472">Membrane</keyword>
<dbReference type="Pfam" id="PF07719">
    <property type="entry name" value="TPR_2"/>
    <property type="match status" value="1"/>
</dbReference>
<dbReference type="GO" id="GO:0035269">
    <property type="term" value="P:protein O-linked glycosylation via mannose"/>
    <property type="evidence" value="ECO:0007669"/>
    <property type="project" value="TreeGrafter"/>
</dbReference>
<keyword evidence="2 3" id="KW-0802">TPR repeat</keyword>
<dbReference type="Gene3D" id="1.25.40.10">
    <property type="entry name" value="Tetratricopeptide repeat domain"/>
    <property type="match status" value="4"/>
</dbReference>
<keyword evidence="4" id="KW-1133">Transmembrane helix</keyword>
<feature type="transmembrane region" description="Helical" evidence="4">
    <location>
        <begin position="90"/>
        <end position="109"/>
    </location>
</feature>
<feature type="transmembrane region" description="Helical" evidence="4">
    <location>
        <begin position="316"/>
        <end position="337"/>
    </location>
</feature>
<dbReference type="AlphaFoldDB" id="A0A7W7YCX8"/>
<dbReference type="InterPro" id="IPR013105">
    <property type="entry name" value="TPR_2"/>
</dbReference>
<keyword evidence="1" id="KW-0677">Repeat</keyword>
<feature type="transmembrane region" description="Helical" evidence="4">
    <location>
        <begin position="216"/>
        <end position="236"/>
    </location>
</feature>
<sequence length="789" mass="88818">MAAAPAQTFPDWAGTALILVVTLLAYYPALPGGFLWDDEEWTKNIEELRQSWHGLWRMWSDFKALQQYYPVSGTTFWIDGRLWGSWTFPYHVENVLLHGIAAVMFWRLLRRLEVRGAFLAGALFAWHPVMVESVAWVTERKNVLSMVFYLGAFLAYGHYTGFWKEETPPRRRCMYGLALGLFVLALLAKITVFAFPVALALLCWWRRGTLRWRQDLLPLIPFLVISVVVGAGISWLEKYSVGAVGNDWDWTFAERILIAGHALWFYARQMFFPVGQSFIYVQWHPDAGSWWHWVCALSALAVIVGVWLARKKVGRGVVVAVWYFAGTLFPLLGFMNVYGMRFSVVADHWVYLPGMSLIVLAAYALAGSGKLLGKRGELACMVVVLALMPVLAWRQTWQYQGMEALWLSTLEKNPQCWLAHNNYGILLVEDGRLDAGISHYREALKHRPDYAEGFNNLATALMKKGATDEALQLYRKAVSLNPGSSACNFDLGNTLLQKGEIDEAMQYLTRALELRPSRAETLNSLATALTRKGEIDEAIKLCRKALELRPDYPEAHNNLGFLLLRKNEIDEAMQHCRRAIELRPGYAEAQNNLGNAFLQQGRIDDAIPCYREAQHLQPESADAPFNLGNAHLMKGQIDASIDFYEQALKLRPAYAEASYSLGNAWMQKRRLDKAVEHFQTALKAAPDHIPTLNNLAWILATSREASLRDGAAAVELMLHADKIAGGTSPVIKNTLAAAYAEAGRFDDARVASRQAADLALQQGNTDLSRLIREEQILFESGRPFRDSGP</sequence>
<feature type="transmembrane region" description="Helical" evidence="4">
    <location>
        <begin position="12"/>
        <end position="29"/>
    </location>
</feature>
<feature type="repeat" description="TPR" evidence="3">
    <location>
        <begin position="553"/>
        <end position="586"/>
    </location>
</feature>
<feature type="transmembrane region" description="Helical" evidence="4">
    <location>
        <begin position="290"/>
        <end position="309"/>
    </location>
</feature>
<name>A0A7W7YCX8_9BACT</name>
<comment type="caution">
    <text evidence="5">The sequence shown here is derived from an EMBL/GenBank/DDBJ whole genome shotgun (WGS) entry which is preliminary data.</text>
</comment>
<feature type="transmembrane region" description="Helical" evidence="4">
    <location>
        <begin position="349"/>
        <end position="366"/>
    </location>
</feature>
<dbReference type="InterPro" id="IPR052346">
    <property type="entry name" value="O-mannosyl-transferase_TMTC"/>
</dbReference>
<feature type="transmembrane region" description="Helical" evidence="4">
    <location>
        <begin position="378"/>
        <end position="397"/>
    </location>
</feature>
<evidence type="ECO:0000256" key="2">
    <source>
        <dbReference type="ARBA" id="ARBA00022803"/>
    </source>
</evidence>
<evidence type="ECO:0000256" key="3">
    <source>
        <dbReference type="PROSITE-ProRule" id="PRU00339"/>
    </source>
</evidence>
<dbReference type="PANTHER" id="PTHR44227">
    <property type="match status" value="1"/>
</dbReference>
<feature type="repeat" description="TPR" evidence="3">
    <location>
        <begin position="655"/>
        <end position="688"/>
    </location>
</feature>
<dbReference type="InterPro" id="IPR011990">
    <property type="entry name" value="TPR-like_helical_dom_sf"/>
</dbReference>
<organism evidence="5 6">
    <name type="scientific">Prosthecobacter vanneervenii</name>
    <dbReference type="NCBI Taxonomy" id="48466"/>
    <lineage>
        <taxon>Bacteria</taxon>
        <taxon>Pseudomonadati</taxon>
        <taxon>Verrucomicrobiota</taxon>
        <taxon>Verrucomicrobiia</taxon>
        <taxon>Verrucomicrobiales</taxon>
        <taxon>Verrucomicrobiaceae</taxon>
        <taxon>Prosthecobacter</taxon>
    </lineage>
</organism>
<dbReference type="Pfam" id="PF13432">
    <property type="entry name" value="TPR_16"/>
    <property type="match status" value="2"/>
</dbReference>
<dbReference type="GO" id="GO:0000030">
    <property type="term" value="F:mannosyltransferase activity"/>
    <property type="evidence" value="ECO:0007669"/>
    <property type="project" value="TreeGrafter"/>
</dbReference>
<dbReference type="Pfam" id="PF13414">
    <property type="entry name" value="TPR_11"/>
    <property type="match status" value="1"/>
</dbReference>
<evidence type="ECO:0000256" key="1">
    <source>
        <dbReference type="ARBA" id="ARBA00022737"/>
    </source>
</evidence>
<feature type="transmembrane region" description="Helical" evidence="4">
    <location>
        <begin position="116"/>
        <end position="137"/>
    </location>
</feature>
<dbReference type="SUPFAM" id="SSF48452">
    <property type="entry name" value="TPR-like"/>
    <property type="match status" value="2"/>
</dbReference>